<dbReference type="Pfam" id="PF26577">
    <property type="entry name" value="TSEN34_N"/>
    <property type="match status" value="1"/>
</dbReference>
<dbReference type="HOGENOM" id="CLU_049366_0_0_1"/>
<keyword evidence="3 4" id="KW-0456">Lyase</keyword>
<keyword evidence="10" id="KW-1185">Reference proteome</keyword>
<feature type="active site" evidence="5">
    <location>
        <position position="236"/>
    </location>
</feature>
<comment type="similarity">
    <text evidence="1 4">Belongs to the tRNA-intron endonuclease family.</text>
</comment>
<dbReference type="PIRSF" id="PIRSF017250">
    <property type="entry name" value="tRNA_splic_SEN34"/>
    <property type="match status" value="1"/>
</dbReference>
<proteinExistence type="inferred from homology"/>
<evidence type="ECO:0000256" key="2">
    <source>
        <dbReference type="ARBA" id="ARBA00022694"/>
    </source>
</evidence>
<dbReference type="AlphaFoldDB" id="A0A0C2XIQ3"/>
<gene>
    <name evidence="9" type="ORF">M408DRAFT_16000</name>
</gene>
<dbReference type="EC" id="4.6.1.16" evidence="4"/>
<name>A0A0C2XIQ3_SERVB</name>
<evidence type="ECO:0000256" key="5">
    <source>
        <dbReference type="PIRSR" id="PIRSR017250-50"/>
    </source>
</evidence>
<dbReference type="GO" id="GO:0000214">
    <property type="term" value="C:tRNA-intron endonuclease complex"/>
    <property type="evidence" value="ECO:0007669"/>
    <property type="project" value="UniProtKB-UniRule"/>
</dbReference>
<dbReference type="OrthoDB" id="48041at2759"/>
<evidence type="ECO:0000313" key="9">
    <source>
        <dbReference type="EMBL" id="KIM28957.1"/>
    </source>
</evidence>
<dbReference type="GO" id="GO:0003676">
    <property type="term" value="F:nucleic acid binding"/>
    <property type="evidence" value="ECO:0007669"/>
    <property type="project" value="InterPro"/>
</dbReference>
<dbReference type="InterPro" id="IPR006677">
    <property type="entry name" value="tRNA_intron_Endonuc_cat-like"/>
</dbReference>
<feature type="active site" evidence="5">
    <location>
        <position position="228"/>
    </location>
</feature>
<comment type="function">
    <text evidence="4">Constitutes one of the two catalytic subunit of the tRNA-splicing endonuclease complex, a complex responsible for identification and cleavage of the splice sites in pre-tRNA. It cleaves pre-tRNA at the 5'- and 3'-splice sites to release the intron. The products are an intron and two tRNA half-molecules bearing 2',3'-cyclic phosphate and 5'-OH termini. There are no conserved sequences at the splice sites, but the intron is invariably located at the same site in the gene, placing the splice sites an invariant distance from the constant structural features of the tRNA body.</text>
</comment>
<dbReference type="GO" id="GO:0000379">
    <property type="term" value="P:tRNA-type intron splice site recognition and cleavage"/>
    <property type="evidence" value="ECO:0007669"/>
    <property type="project" value="UniProtKB-UniRule"/>
</dbReference>
<dbReference type="EMBL" id="KN824290">
    <property type="protein sequence ID" value="KIM28957.1"/>
    <property type="molecule type" value="Genomic_DNA"/>
</dbReference>
<evidence type="ECO:0000259" key="8">
    <source>
        <dbReference type="Pfam" id="PF26577"/>
    </source>
</evidence>
<sequence>MEDTIDGRIPLHVSNKTAFVWSVEDVATLRATHHVCGVLTGTLPHASQQNVFLGLPLELLPEEVVLLVKQGIAYIVDDNASHATPTTEQLVQWNEKRRQALAKLPARSSSSLPPTLNDEALKKRLERQQKKEAQLLAKEESLVTPDQPKPPASSSKEQSYSFTIPATSDFSWYNAKTYITLDEARTSGVWSYPHTPEEVARCRVFEDLWKQGYFMGNGLRFGGHWLVYPGDPLRFHSHFVATVIPSPVMTIHPIEIIAFGRLGTATKKSHLLCGWDEEKQETSYYSIEWAGFG</sequence>
<evidence type="ECO:0000259" key="7">
    <source>
        <dbReference type="Pfam" id="PF01974"/>
    </source>
</evidence>
<feature type="active site" evidence="5">
    <location>
        <position position="268"/>
    </location>
</feature>
<dbReference type="Proteomes" id="UP000054097">
    <property type="component" value="Unassembled WGS sequence"/>
</dbReference>
<dbReference type="STRING" id="933852.A0A0C2XIQ3"/>
<evidence type="ECO:0000256" key="6">
    <source>
        <dbReference type="SAM" id="MobiDB-lite"/>
    </source>
</evidence>
<evidence type="ECO:0000313" key="10">
    <source>
        <dbReference type="Proteomes" id="UP000054097"/>
    </source>
</evidence>
<dbReference type="GO" id="GO:0000213">
    <property type="term" value="F:tRNA-intron lyase activity"/>
    <property type="evidence" value="ECO:0007669"/>
    <property type="project" value="UniProtKB-UniRule"/>
</dbReference>
<evidence type="ECO:0000256" key="4">
    <source>
        <dbReference type="PIRNR" id="PIRNR017250"/>
    </source>
</evidence>
<keyword evidence="2 4" id="KW-0819">tRNA processing</keyword>
<dbReference type="InterPro" id="IPR016690">
    <property type="entry name" value="TSEN34"/>
</dbReference>
<feature type="region of interest" description="Disordered" evidence="6">
    <location>
        <begin position="135"/>
        <end position="158"/>
    </location>
</feature>
<dbReference type="InterPro" id="IPR011856">
    <property type="entry name" value="tRNA_endonuc-like_dom_sf"/>
</dbReference>
<protein>
    <recommendedName>
        <fullName evidence="4">tRNA-splicing endonuclease subunit Sen34</fullName>
        <ecNumber evidence="4">4.6.1.16</ecNumber>
    </recommendedName>
</protein>
<dbReference type="InterPro" id="IPR036167">
    <property type="entry name" value="tRNA_intron_Endo_cat-like_sf"/>
</dbReference>
<dbReference type="InterPro" id="IPR059049">
    <property type="entry name" value="TSEN34_N"/>
</dbReference>
<accession>A0A0C2XIQ3</accession>
<evidence type="ECO:0000256" key="1">
    <source>
        <dbReference type="ARBA" id="ARBA00008078"/>
    </source>
</evidence>
<feature type="domain" description="tRNA intron endonuclease catalytic" evidence="7">
    <location>
        <begin position="201"/>
        <end position="279"/>
    </location>
</feature>
<organism evidence="9 10">
    <name type="scientific">Serendipita vermifera MAFF 305830</name>
    <dbReference type="NCBI Taxonomy" id="933852"/>
    <lineage>
        <taxon>Eukaryota</taxon>
        <taxon>Fungi</taxon>
        <taxon>Dikarya</taxon>
        <taxon>Basidiomycota</taxon>
        <taxon>Agaricomycotina</taxon>
        <taxon>Agaricomycetes</taxon>
        <taxon>Sebacinales</taxon>
        <taxon>Serendipitaceae</taxon>
        <taxon>Serendipita</taxon>
    </lineage>
</organism>
<feature type="domain" description="TSEN34 N-terminal" evidence="8">
    <location>
        <begin position="9"/>
        <end position="78"/>
    </location>
</feature>
<dbReference type="Pfam" id="PF01974">
    <property type="entry name" value="tRNA_int_endo"/>
    <property type="match status" value="1"/>
</dbReference>
<evidence type="ECO:0000256" key="3">
    <source>
        <dbReference type="ARBA" id="ARBA00023239"/>
    </source>
</evidence>
<dbReference type="PANTHER" id="PTHR13070">
    <property type="entry name" value="TRNA-SPLICING ENDONUCLEASE SUBUNIT SEN34-RELATED"/>
    <property type="match status" value="1"/>
</dbReference>
<reference evidence="9 10" key="1">
    <citation type="submission" date="2014-04" db="EMBL/GenBank/DDBJ databases">
        <authorList>
            <consortium name="DOE Joint Genome Institute"/>
            <person name="Kuo A."/>
            <person name="Zuccaro A."/>
            <person name="Kohler A."/>
            <person name="Nagy L.G."/>
            <person name="Floudas D."/>
            <person name="Copeland A."/>
            <person name="Barry K.W."/>
            <person name="Cichocki N."/>
            <person name="Veneault-Fourrey C."/>
            <person name="LaButti K."/>
            <person name="Lindquist E.A."/>
            <person name="Lipzen A."/>
            <person name="Lundell T."/>
            <person name="Morin E."/>
            <person name="Murat C."/>
            <person name="Sun H."/>
            <person name="Tunlid A."/>
            <person name="Henrissat B."/>
            <person name="Grigoriev I.V."/>
            <person name="Hibbett D.S."/>
            <person name="Martin F."/>
            <person name="Nordberg H.P."/>
            <person name="Cantor M.N."/>
            <person name="Hua S.X."/>
        </authorList>
    </citation>
    <scope>NUCLEOTIDE SEQUENCE [LARGE SCALE GENOMIC DNA]</scope>
    <source>
        <strain evidence="9 10">MAFF 305830</strain>
    </source>
</reference>
<dbReference type="SUPFAM" id="SSF53032">
    <property type="entry name" value="tRNA-intron endonuclease catalytic domain-like"/>
    <property type="match status" value="1"/>
</dbReference>
<reference evidence="10" key="2">
    <citation type="submission" date="2015-01" db="EMBL/GenBank/DDBJ databases">
        <title>Evolutionary Origins and Diversification of the Mycorrhizal Mutualists.</title>
        <authorList>
            <consortium name="DOE Joint Genome Institute"/>
            <consortium name="Mycorrhizal Genomics Consortium"/>
            <person name="Kohler A."/>
            <person name="Kuo A."/>
            <person name="Nagy L.G."/>
            <person name="Floudas D."/>
            <person name="Copeland A."/>
            <person name="Barry K.W."/>
            <person name="Cichocki N."/>
            <person name="Veneault-Fourrey C."/>
            <person name="LaButti K."/>
            <person name="Lindquist E.A."/>
            <person name="Lipzen A."/>
            <person name="Lundell T."/>
            <person name="Morin E."/>
            <person name="Murat C."/>
            <person name="Riley R."/>
            <person name="Ohm R."/>
            <person name="Sun H."/>
            <person name="Tunlid A."/>
            <person name="Henrissat B."/>
            <person name="Grigoriev I.V."/>
            <person name="Hibbett D.S."/>
            <person name="Martin F."/>
        </authorList>
    </citation>
    <scope>NUCLEOTIDE SEQUENCE [LARGE SCALE GENOMIC DNA]</scope>
    <source>
        <strain evidence="10">MAFF 305830</strain>
    </source>
</reference>
<dbReference type="PANTHER" id="PTHR13070:SF0">
    <property type="entry name" value="TRNA-SPLICING ENDONUCLEASE SUBUNIT SEN34"/>
    <property type="match status" value="1"/>
</dbReference>
<dbReference type="Gene3D" id="3.40.1350.10">
    <property type="match status" value="1"/>
</dbReference>
<dbReference type="CDD" id="cd22363">
    <property type="entry name" value="tRNA-intron_lyase_C"/>
    <property type="match status" value="1"/>
</dbReference>